<accession>A0A8J2RQP4</accession>
<keyword evidence="6" id="KW-0808">Transferase</keyword>
<dbReference type="Gene3D" id="3.90.1150.10">
    <property type="entry name" value="Aspartate Aminotransferase, domain 1"/>
    <property type="match status" value="1"/>
</dbReference>
<dbReference type="PANTHER" id="PTHR11601">
    <property type="entry name" value="CYSTEINE DESULFURYLASE FAMILY MEMBER"/>
    <property type="match status" value="1"/>
</dbReference>
<evidence type="ECO:0000256" key="11">
    <source>
        <dbReference type="ARBA" id="ARBA00040554"/>
    </source>
</evidence>
<evidence type="ECO:0000256" key="7">
    <source>
        <dbReference type="ARBA" id="ARBA00022898"/>
    </source>
</evidence>
<evidence type="ECO:0000256" key="5">
    <source>
        <dbReference type="ARBA" id="ARBA00022490"/>
    </source>
</evidence>
<evidence type="ECO:0000256" key="9">
    <source>
        <dbReference type="ARBA" id="ARBA00037407"/>
    </source>
</evidence>
<evidence type="ECO:0000256" key="4">
    <source>
        <dbReference type="ARBA" id="ARBA00011738"/>
    </source>
</evidence>
<dbReference type="InterPro" id="IPR015421">
    <property type="entry name" value="PyrdxlP-dep_Trfase_major"/>
</dbReference>
<dbReference type="FunFam" id="3.40.640.10:FF:000083">
    <property type="entry name" value="Selenocysteine lyase"/>
    <property type="match status" value="1"/>
</dbReference>
<evidence type="ECO:0000256" key="8">
    <source>
        <dbReference type="ARBA" id="ARBA00023239"/>
    </source>
</evidence>
<dbReference type="Proteomes" id="UP000789390">
    <property type="component" value="Unassembled WGS sequence"/>
</dbReference>
<protein>
    <recommendedName>
        <fullName evidence="11">Selenocysteine lyase</fullName>
        <ecNumber evidence="10">4.4.1.16</ecNumber>
    </recommendedName>
</protein>
<dbReference type="GO" id="GO:0009000">
    <property type="term" value="F:selenocysteine lyase activity"/>
    <property type="evidence" value="ECO:0007669"/>
    <property type="project" value="UniProtKB-EC"/>
</dbReference>
<keyword evidence="8" id="KW-0456">Lyase</keyword>
<dbReference type="PIRSF" id="PIRSF005572">
    <property type="entry name" value="NifS"/>
    <property type="match status" value="1"/>
</dbReference>
<dbReference type="SUPFAM" id="SSF53383">
    <property type="entry name" value="PLP-dependent transferases"/>
    <property type="match status" value="1"/>
</dbReference>
<comment type="function">
    <text evidence="9">Catalyzes the decomposition of L-selenocysteine to L-alanine and elemental selenium.</text>
</comment>
<dbReference type="EMBL" id="CAKKLH010000051">
    <property type="protein sequence ID" value="CAH0101084.1"/>
    <property type="molecule type" value="Genomic_DNA"/>
</dbReference>
<dbReference type="InterPro" id="IPR016454">
    <property type="entry name" value="Cysteine_dSase"/>
</dbReference>
<evidence type="ECO:0000313" key="13">
    <source>
        <dbReference type="EMBL" id="CAH0101084.1"/>
    </source>
</evidence>
<organism evidence="13 14">
    <name type="scientific">Daphnia galeata</name>
    <dbReference type="NCBI Taxonomy" id="27404"/>
    <lineage>
        <taxon>Eukaryota</taxon>
        <taxon>Metazoa</taxon>
        <taxon>Ecdysozoa</taxon>
        <taxon>Arthropoda</taxon>
        <taxon>Crustacea</taxon>
        <taxon>Branchiopoda</taxon>
        <taxon>Diplostraca</taxon>
        <taxon>Cladocera</taxon>
        <taxon>Anomopoda</taxon>
        <taxon>Daphniidae</taxon>
        <taxon>Daphnia</taxon>
    </lineage>
</organism>
<dbReference type="AlphaFoldDB" id="A0A8J2RQP4"/>
<dbReference type="GO" id="GO:0016740">
    <property type="term" value="F:transferase activity"/>
    <property type="evidence" value="ECO:0007669"/>
    <property type="project" value="UniProtKB-KW"/>
</dbReference>
<keyword evidence="5" id="KW-0963">Cytoplasm</keyword>
<dbReference type="FunFam" id="3.90.1150.10:FF:000065">
    <property type="entry name" value="Selenocysteine lyase"/>
    <property type="match status" value="1"/>
</dbReference>
<comment type="similarity">
    <text evidence="3">Belongs to the class-V pyridoxal-phosphate-dependent aminotransferase family.</text>
</comment>
<comment type="caution">
    <text evidence="13">The sequence shown here is derived from an EMBL/GenBank/DDBJ whole genome shotgun (WGS) entry which is preliminary data.</text>
</comment>
<keyword evidence="14" id="KW-1185">Reference proteome</keyword>
<dbReference type="Gene3D" id="1.10.260.50">
    <property type="match status" value="1"/>
</dbReference>
<comment type="subcellular location">
    <subcellularLocation>
        <location evidence="2">Cytoplasm</location>
        <location evidence="2">Cytosol</location>
    </subcellularLocation>
</comment>
<sequence>MSADDYSFGFEIDVFCFFFLDNATTPLAPEVVDYVTEALTNAWANPSSSTDIGHKAKELIDQSREKIATMLNAEASEIIFVSGGTEANNMVLQTALKYFKSWAGKSHKESSYKPHIVTTNVEHDAILLPLKHFEEQQLAVVDYVPVSTSCGQVLVDEIEKNITDNTCLVTVMLANNETGVIMHVADIFRKIRKLNEIREMEGLCKILLHTDAAQAIGKITVDVKELGVDYLTVVGHKFYGPRIGALYIKDLGDANIPLYPMFFGGGQERRLRPGTENTPMIHGLGCAAELVTRNLKIYQENMLKMRHLLEQLLVVRIFNIVNVEEFGKNVIINCNAVTRLPNTCSVSFSKTAMTGGEILSRCPELMASTGAACHGTGKPSEILMASGVTFEDARSAVRLSVGRETTSKQIERTVSMLKSAVNLL</sequence>
<reference evidence="13" key="1">
    <citation type="submission" date="2021-11" db="EMBL/GenBank/DDBJ databases">
        <authorList>
            <person name="Schell T."/>
        </authorList>
    </citation>
    <scope>NUCLEOTIDE SEQUENCE</scope>
    <source>
        <strain evidence="13">M5</strain>
    </source>
</reference>
<evidence type="ECO:0000256" key="6">
    <source>
        <dbReference type="ARBA" id="ARBA00022679"/>
    </source>
</evidence>
<dbReference type="GO" id="GO:0005829">
    <property type="term" value="C:cytosol"/>
    <property type="evidence" value="ECO:0007669"/>
    <property type="project" value="UniProtKB-SubCell"/>
</dbReference>
<gene>
    <name evidence="13" type="ORF">DGAL_LOCUS3385</name>
</gene>
<dbReference type="Pfam" id="PF00266">
    <property type="entry name" value="Aminotran_5"/>
    <property type="match status" value="1"/>
</dbReference>
<dbReference type="Gene3D" id="3.40.640.10">
    <property type="entry name" value="Type I PLP-dependent aspartate aminotransferase-like (Major domain)"/>
    <property type="match status" value="1"/>
</dbReference>
<dbReference type="InterPro" id="IPR015424">
    <property type="entry name" value="PyrdxlP-dep_Trfase"/>
</dbReference>
<comment type="cofactor">
    <cofactor evidence="1">
        <name>pyridoxal 5'-phosphate</name>
        <dbReference type="ChEBI" id="CHEBI:597326"/>
    </cofactor>
</comment>
<evidence type="ECO:0000256" key="10">
    <source>
        <dbReference type="ARBA" id="ARBA00039054"/>
    </source>
</evidence>
<dbReference type="InterPro" id="IPR015422">
    <property type="entry name" value="PyrdxlP-dep_Trfase_small"/>
</dbReference>
<evidence type="ECO:0000256" key="2">
    <source>
        <dbReference type="ARBA" id="ARBA00004514"/>
    </source>
</evidence>
<proteinExistence type="inferred from homology"/>
<dbReference type="EC" id="4.4.1.16" evidence="10"/>
<name>A0A8J2RQP4_9CRUS</name>
<evidence type="ECO:0000256" key="1">
    <source>
        <dbReference type="ARBA" id="ARBA00001933"/>
    </source>
</evidence>
<dbReference type="OrthoDB" id="10250117at2759"/>
<feature type="domain" description="Aminotransferase class V" evidence="12">
    <location>
        <begin position="18"/>
        <end position="412"/>
    </location>
</feature>
<dbReference type="InterPro" id="IPR000192">
    <property type="entry name" value="Aminotrans_V_dom"/>
</dbReference>
<evidence type="ECO:0000259" key="12">
    <source>
        <dbReference type="Pfam" id="PF00266"/>
    </source>
</evidence>
<dbReference type="PANTHER" id="PTHR11601:SF62">
    <property type="entry name" value="SELENOCYSTEINE LYASE"/>
    <property type="match status" value="1"/>
</dbReference>
<keyword evidence="7" id="KW-0663">Pyridoxal phosphate</keyword>
<comment type="subunit">
    <text evidence="4">Homodimer.</text>
</comment>
<evidence type="ECO:0000313" key="14">
    <source>
        <dbReference type="Proteomes" id="UP000789390"/>
    </source>
</evidence>
<evidence type="ECO:0000256" key="3">
    <source>
        <dbReference type="ARBA" id="ARBA00009236"/>
    </source>
</evidence>